<dbReference type="Pfam" id="PF00892">
    <property type="entry name" value="EamA"/>
    <property type="match status" value="2"/>
</dbReference>
<dbReference type="InterPro" id="IPR000620">
    <property type="entry name" value="EamA_dom"/>
</dbReference>
<feature type="transmembrane region" description="Helical" evidence="6">
    <location>
        <begin position="179"/>
        <end position="199"/>
    </location>
</feature>
<keyword evidence="9" id="KW-1185">Reference proteome</keyword>
<feature type="domain" description="EamA" evidence="7">
    <location>
        <begin position="148"/>
        <end position="277"/>
    </location>
</feature>
<comment type="caution">
    <text evidence="8">The sequence shown here is derived from an EMBL/GenBank/DDBJ whole genome shotgun (WGS) entry which is preliminary data.</text>
</comment>
<dbReference type="SUPFAM" id="SSF103481">
    <property type="entry name" value="Multidrug resistance efflux transporter EmrE"/>
    <property type="match status" value="2"/>
</dbReference>
<feature type="transmembrane region" description="Helical" evidence="6">
    <location>
        <begin position="148"/>
        <end position="167"/>
    </location>
</feature>
<evidence type="ECO:0000256" key="2">
    <source>
        <dbReference type="ARBA" id="ARBA00009853"/>
    </source>
</evidence>
<dbReference type="EMBL" id="JABFBC010000001">
    <property type="protein sequence ID" value="NNU79149.1"/>
    <property type="molecule type" value="Genomic_DNA"/>
</dbReference>
<dbReference type="PANTHER" id="PTHR22911:SF6">
    <property type="entry name" value="SOLUTE CARRIER FAMILY 35 MEMBER G1"/>
    <property type="match status" value="1"/>
</dbReference>
<protein>
    <submittedName>
        <fullName evidence="8">DMT family transporter</fullName>
    </submittedName>
</protein>
<evidence type="ECO:0000256" key="1">
    <source>
        <dbReference type="ARBA" id="ARBA00004141"/>
    </source>
</evidence>
<feature type="transmembrane region" description="Helical" evidence="6">
    <location>
        <begin position="125"/>
        <end position="142"/>
    </location>
</feature>
<dbReference type="Gene3D" id="1.10.3730.20">
    <property type="match status" value="1"/>
</dbReference>
<feature type="transmembrane region" description="Helical" evidence="6">
    <location>
        <begin position="67"/>
        <end position="89"/>
    </location>
</feature>
<evidence type="ECO:0000259" key="7">
    <source>
        <dbReference type="Pfam" id="PF00892"/>
    </source>
</evidence>
<feature type="transmembrane region" description="Helical" evidence="6">
    <location>
        <begin position="235"/>
        <end position="255"/>
    </location>
</feature>
<name>A0A849KQL5_9RHOB</name>
<feature type="domain" description="EamA" evidence="7">
    <location>
        <begin position="8"/>
        <end position="139"/>
    </location>
</feature>
<feature type="transmembrane region" description="Helical" evidence="6">
    <location>
        <begin position="261"/>
        <end position="279"/>
    </location>
</feature>
<comment type="similarity">
    <text evidence="2">Belongs to the drug/metabolite transporter (DMT) superfamily. 10 TMS drug/metabolite exporter (DME) (TC 2.A.7.3) family.</text>
</comment>
<evidence type="ECO:0000313" key="9">
    <source>
        <dbReference type="Proteomes" id="UP000572377"/>
    </source>
</evidence>
<feature type="transmembrane region" description="Helical" evidence="6">
    <location>
        <begin position="205"/>
        <end position="228"/>
    </location>
</feature>
<evidence type="ECO:0000256" key="4">
    <source>
        <dbReference type="ARBA" id="ARBA00022989"/>
    </source>
</evidence>
<keyword evidence="3 6" id="KW-0812">Transmembrane</keyword>
<accession>A0A849KQL5</accession>
<evidence type="ECO:0000256" key="5">
    <source>
        <dbReference type="ARBA" id="ARBA00023136"/>
    </source>
</evidence>
<dbReference type="RefSeq" id="WP_171321878.1">
    <property type="nucleotide sequence ID" value="NZ_JABFBC010000001.1"/>
</dbReference>
<reference evidence="8 9" key="1">
    <citation type="submission" date="2020-05" db="EMBL/GenBank/DDBJ databases">
        <title>Gimesia benthica sp. nov., a novel planctomycete isolated from a deep-sea water sample of the Northwest Indian Ocean.</title>
        <authorList>
            <person name="Wang J."/>
            <person name="Ruan C."/>
            <person name="Song L."/>
            <person name="Zhu Y."/>
            <person name="Li A."/>
            <person name="Zheng X."/>
            <person name="Wang L."/>
            <person name="Lu Z."/>
            <person name="Huang Y."/>
            <person name="Du W."/>
            <person name="Zhou Y."/>
            <person name="Huang L."/>
            <person name="Dai X."/>
        </authorList>
    </citation>
    <scope>NUCLEOTIDE SEQUENCE [LARGE SCALE GENOMIC DNA]</scope>
    <source>
        <strain evidence="8 9">YYQ-30</strain>
    </source>
</reference>
<proteinExistence type="inferred from homology"/>
<dbReference type="AlphaFoldDB" id="A0A849KQL5"/>
<evidence type="ECO:0000313" key="8">
    <source>
        <dbReference type="EMBL" id="NNU79149.1"/>
    </source>
</evidence>
<dbReference type="Proteomes" id="UP000572377">
    <property type="component" value="Unassembled WGS sequence"/>
</dbReference>
<dbReference type="PANTHER" id="PTHR22911">
    <property type="entry name" value="ACYL-MALONYL CONDENSING ENZYME-RELATED"/>
    <property type="match status" value="1"/>
</dbReference>
<organism evidence="8 9">
    <name type="scientific">Halovulum dunhuangense</name>
    <dbReference type="NCBI Taxonomy" id="1505036"/>
    <lineage>
        <taxon>Bacteria</taxon>
        <taxon>Pseudomonadati</taxon>
        <taxon>Pseudomonadota</taxon>
        <taxon>Alphaproteobacteria</taxon>
        <taxon>Rhodobacterales</taxon>
        <taxon>Paracoccaceae</taxon>
        <taxon>Halovulum</taxon>
    </lineage>
</organism>
<gene>
    <name evidence="8" type="ORF">HMH01_01740</name>
</gene>
<keyword evidence="5 6" id="KW-0472">Membrane</keyword>
<sequence>MQTGARGGGLLALGAFGIYATHDVLVKALGATYSPVQIIFFSVVFGFPLVTMVLLRDRTDGTLRPRHPWWTVIRTTSAVITGLCAFYAFSVLPLAQTYAILFATPLVITLLAVPLLGETVRLRRGLACVVGFGGVLVVLQPGAEPLELGHLAALGAALGSAISAIAMRKVGAAERGIVMILYPMAANFLVMGALMPFVYKPMPGIDLAMSFGIAALGAIATVLIIQAYRHAEAGIVAPMQYSQILWASAYGLIFFDETPGPAVILGAAIIIASGIYILWREGRPETRSRQKPVLGALHLRQDTGILPRIGLLLGRGRRD</sequence>
<feature type="transmembrane region" description="Helical" evidence="6">
    <location>
        <begin position="95"/>
        <end position="113"/>
    </location>
</feature>
<dbReference type="GO" id="GO:0016020">
    <property type="term" value="C:membrane"/>
    <property type="evidence" value="ECO:0007669"/>
    <property type="project" value="UniProtKB-SubCell"/>
</dbReference>
<keyword evidence="4 6" id="KW-1133">Transmembrane helix</keyword>
<evidence type="ECO:0000256" key="6">
    <source>
        <dbReference type="SAM" id="Phobius"/>
    </source>
</evidence>
<comment type="subcellular location">
    <subcellularLocation>
        <location evidence="1">Membrane</location>
        <topology evidence="1">Multi-pass membrane protein</topology>
    </subcellularLocation>
</comment>
<evidence type="ECO:0000256" key="3">
    <source>
        <dbReference type="ARBA" id="ARBA00022692"/>
    </source>
</evidence>
<feature type="transmembrane region" description="Helical" evidence="6">
    <location>
        <begin position="36"/>
        <end position="55"/>
    </location>
</feature>
<dbReference type="InterPro" id="IPR037185">
    <property type="entry name" value="EmrE-like"/>
</dbReference>